<reference evidence="5" key="1">
    <citation type="submission" date="2016-09" db="EMBL/GenBank/DDBJ databases">
        <authorList>
            <person name="Varghese N."/>
            <person name="Submissions S."/>
        </authorList>
    </citation>
    <scope>NUCLEOTIDE SEQUENCE [LARGE SCALE GENOMIC DNA]</scope>
    <source>
        <strain evidence="5">25nlg</strain>
    </source>
</reference>
<gene>
    <name evidence="4" type="ORF">SAMN05421737_108124</name>
</gene>
<dbReference type="PANTHER" id="PTHR11839:SF18">
    <property type="entry name" value="NUDIX HYDROLASE DOMAIN-CONTAINING PROTEIN"/>
    <property type="match status" value="1"/>
</dbReference>
<dbReference type="PROSITE" id="PS51462">
    <property type="entry name" value="NUDIX"/>
    <property type="match status" value="1"/>
</dbReference>
<dbReference type="CDD" id="cd03424">
    <property type="entry name" value="NUDIX_ADPRase_Nudt5_UGPPase_Nudt14"/>
    <property type="match status" value="1"/>
</dbReference>
<comment type="cofactor">
    <cofactor evidence="1">
        <name>Mg(2+)</name>
        <dbReference type="ChEBI" id="CHEBI:18420"/>
    </cofactor>
</comment>
<evidence type="ECO:0000313" key="5">
    <source>
        <dbReference type="Proteomes" id="UP000242662"/>
    </source>
</evidence>
<protein>
    <submittedName>
        <fullName evidence="4">ADP-ribose pyrophosphatase</fullName>
    </submittedName>
</protein>
<organism evidence="4 5">
    <name type="scientific">Shouchella lonarensis</name>
    <dbReference type="NCBI Taxonomy" id="1464122"/>
    <lineage>
        <taxon>Bacteria</taxon>
        <taxon>Bacillati</taxon>
        <taxon>Bacillota</taxon>
        <taxon>Bacilli</taxon>
        <taxon>Bacillales</taxon>
        <taxon>Bacillaceae</taxon>
        <taxon>Shouchella</taxon>
    </lineage>
</organism>
<evidence type="ECO:0000256" key="1">
    <source>
        <dbReference type="ARBA" id="ARBA00001946"/>
    </source>
</evidence>
<keyword evidence="2" id="KW-0378">Hydrolase</keyword>
<dbReference type="AlphaFoldDB" id="A0A1G6LGX9"/>
<proteinExistence type="predicted"/>
<dbReference type="PANTHER" id="PTHR11839">
    <property type="entry name" value="UDP/ADP-SUGAR PYROPHOSPHATASE"/>
    <property type="match status" value="1"/>
</dbReference>
<dbReference type="EMBL" id="FMYM01000008">
    <property type="protein sequence ID" value="SDC42491.1"/>
    <property type="molecule type" value="Genomic_DNA"/>
</dbReference>
<dbReference type="InterPro" id="IPR000086">
    <property type="entry name" value="NUDIX_hydrolase_dom"/>
</dbReference>
<feature type="domain" description="Nudix hydrolase" evidence="3">
    <location>
        <begin position="40"/>
        <end position="169"/>
    </location>
</feature>
<dbReference type="FunFam" id="3.90.79.10:FF:000024">
    <property type="entry name" value="ADP-ribose pyrophosphatase"/>
    <property type="match status" value="1"/>
</dbReference>
<dbReference type="Gene3D" id="3.90.79.10">
    <property type="entry name" value="Nucleoside Triphosphate Pyrophosphohydrolase"/>
    <property type="match status" value="1"/>
</dbReference>
<dbReference type="OrthoDB" id="9806150at2"/>
<dbReference type="SUPFAM" id="SSF55811">
    <property type="entry name" value="Nudix"/>
    <property type="match status" value="1"/>
</dbReference>
<sequence>MDSFYEKTLQTKTLYEGKVIQVDIEEVALPNGKTSTRELVRHPGAVAVIVYTDEDKLVLVEQYRKALEKTLIEIPAGKMEKGEAPLHTAERELVEETGYTADALEYIGSFYTSPGFADECVYLYEAQGVVKGEQNLDEDEFVNVIEVTLEEAEVLMAKEKIHDAKTCYAVQYLKMKQMQHRLT</sequence>
<dbReference type="PROSITE" id="PS00893">
    <property type="entry name" value="NUDIX_BOX"/>
    <property type="match status" value="1"/>
</dbReference>
<dbReference type="GO" id="GO:0005829">
    <property type="term" value="C:cytosol"/>
    <property type="evidence" value="ECO:0007669"/>
    <property type="project" value="TreeGrafter"/>
</dbReference>
<evidence type="ECO:0000313" key="4">
    <source>
        <dbReference type="EMBL" id="SDC42491.1"/>
    </source>
</evidence>
<dbReference type="GO" id="GO:0019693">
    <property type="term" value="P:ribose phosphate metabolic process"/>
    <property type="evidence" value="ECO:0007669"/>
    <property type="project" value="TreeGrafter"/>
</dbReference>
<dbReference type="GO" id="GO:0006753">
    <property type="term" value="P:nucleoside phosphate metabolic process"/>
    <property type="evidence" value="ECO:0007669"/>
    <property type="project" value="TreeGrafter"/>
</dbReference>
<accession>A0A1G6LGX9</accession>
<keyword evidence="5" id="KW-1185">Reference proteome</keyword>
<dbReference type="InterPro" id="IPR020084">
    <property type="entry name" value="NUDIX_hydrolase_CS"/>
</dbReference>
<name>A0A1G6LGX9_9BACI</name>
<dbReference type="InterPro" id="IPR015797">
    <property type="entry name" value="NUDIX_hydrolase-like_dom_sf"/>
</dbReference>
<dbReference type="GO" id="GO:0016787">
    <property type="term" value="F:hydrolase activity"/>
    <property type="evidence" value="ECO:0007669"/>
    <property type="project" value="UniProtKB-KW"/>
</dbReference>
<dbReference type="Pfam" id="PF00293">
    <property type="entry name" value="NUDIX"/>
    <property type="match status" value="1"/>
</dbReference>
<dbReference type="Proteomes" id="UP000242662">
    <property type="component" value="Unassembled WGS sequence"/>
</dbReference>
<evidence type="ECO:0000259" key="3">
    <source>
        <dbReference type="PROSITE" id="PS51462"/>
    </source>
</evidence>
<dbReference type="RefSeq" id="WP_090776128.1">
    <property type="nucleotide sequence ID" value="NZ_FMYM01000008.1"/>
</dbReference>
<evidence type="ECO:0000256" key="2">
    <source>
        <dbReference type="ARBA" id="ARBA00022801"/>
    </source>
</evidence>
<dbReference type="STRING" id="1464122.SAMN05421737_108124"/>